<proteinExistence type="predicted"/>
<comment type="catalytic activity">
    <reaction evidence="1">
        <text>ATP + protein L-histidine = ADP + protein N-phospho-L-histidine.</text>
        <dbReference type="EC" id="2.7.13.3"/>
    </reaction>
</comment>
<dbReference type="Pfam" id="PF07536">
    <property type="entry name" value="HWE_HK"/>
    <property type="match status" value="1"/>
</dbReference>
<gene>
    <name evidence="9" type="ORF">ATO3_24655</name>
</gene>
<keyword evidence="10" id="KW-1185">Reference proteome</keyword>
<dbReference type="InterPro" id="IPR036890">
    <property type="entry name" value="HATPase_C_sf"/>
</dbReference>
<sequence>MAETPADPPEPEAASRVIIVAPFGADMAVLKRIVAAHDLRPVTAPGECGPLEERLAASWDILVLTAEACRPRILSCVAARLLDLPVWSAPPVVMLSETEIAGRKAAGLLREARPDLPVAILIRPCDEVEIASALSVARQSRVGQLRVRDLLEDRERAVEHSGFLYHELSHRVSNLFAMIKALAGQTLRHTPDPGTFLGAFNDRMDALAGIYGAMRADDWETTELDAIVRGAVLPLLADTEAINRFTADGPPVRLVADVVTSLGLALHELGNNSRKHGALSVAQGRVSVTWSRSAGGDGLDMRWQEAGGPEVHPPTREGFGTTVIRSALKGEGASVDLDYRAEGVVCRFRIPRRFLS</sequence>
<feature type="domain" description="Signal transduction histidine kinase HWE region" evidence="8">
    <location>
        <begin position="167"/>
        <end position="251"/>
    </location>
</feature>
<dbReference type="OrthoDB" id="489241at2"/>
<evidence type="ECO:0000256" key="2">
    <source>
        <dbReference type="ARBA" id="ARBA00012438"/>
    </source>
</evidence>
<dbReference type="PANTHER" id="PTHR41523:SF8">
    <property type="entry name" value="ETHYLENE RESPONSE SENSOR PROTEIN"/>
    <property type="match status" value="1"/>
</dbReference>
<dbReference type="EMBL" id="AQQR01000023">
    <property type="protein sequence ID" value="OWU68093.1"/>
    <property type="molecule type" value="Genomic_DNA"/>
</dbReference>
<dbReference type="PANTHER" id="PTHR41523">
    <property type="entry name" value="TWO-COMPONENT SYSTEM SENSOR PROTEIN"/>
    <property type="match status" value="1"/>
</dbReference>
<accession>A0A225NBQ7</accession>
<name>A0A225NBQ7_9RHOB</name>
<evidence type="ECO:0000256" key="3">
    <source>
        <dbReference type="ARBA" id="ARBA00022553"/>
    </source>
</evidence>
<dbReference type="EC" id="2.7.13.3" evidence="2"/>
<evidence type="ECO:0000256" key="5">
    <source>
        <dbReference type="ARBA" id="ARBA00022741"/>
    </source>
</evidence>
<dbReference type="GO" id="GO:0005524">
    <property type="term" value="F:ATP binding"/>
    <property type="evidence" value="ECO:0007669"/>
    <property type="project" value="UniProtKB-KW"/>
</dbReference>
<evidence type="ECO:0000256" key="1">
    <source>
        <dbReference type="ARBA" id="ARBA00000085"/>
    </source>
</evidence>
<keyword evidence="4" id="KW-0808">Transferase</keyword>
<evidence type="ECO:0000259" key="8">
    <source>
        <dbReference type="SMART" id="SM00911"/>
    </source>
</evidence>
<evidence type="ECO:0000256" key="6">
    <source>
        <dbReference type="ARBA" id="ARBA00022777"/>
    </source>
</evidence>
<evidence type="ECO:0000256" key="4">
    <source>
        <dbReference type="ARBA" id="ARBA00022679"/>
    </source>
</evidence>
<comment type="caution">
    <text evidence="9">The sequence shown here is derived from an EMBL/GenBank/DDBJ whole genome shotgun (WGS) entry which is preliminary data.</text>
</comment>
<dbReference type="GO" id="GO:0004673">
    <property type="term" value="F:protein histidine kinase activity"/>
    <property type="evidence" value="ECO:0007669"/>
    <property type="project" value="UniProtKB-EC"/>
</dbReference>
<evidence type="ECO:0000256" key="7">
    <source>
        <dbReference type="ARBA" id="ARBA00022840"/>
    </source>
</evidence>
<keyword evidence="3" id="KW-0597">Phosphoprotein</keyword>
<organism evidence="9 10">
    <name type="scientific">Marinibacterium profundimaris</name>
    <dbReference type="NCBI Taxonomy" id="1679460"/>
    <lineage>
        <taxon>Bacteria</taxon>
        <taxon>Pseudomonadati</taxon>
        <taxon>Pseudomonadota</taxon>
        <taxon>Alphaproteobacteria</taxon>
        <taxon>Rhodobacterales</taxon>
        <taxon>Paracoccaceae</taxon>
        <taxon>Marinibacterium</taxon>
    </lineage>
</organism>
<dbReference type="RefSeq" id="WP_088652558.1">
    <property type="nucleotide sequence ID" value="NZ_AQQR01000023.1"/>
</dbReference>
<protein>
    <recommendedName>
        <fullName evidence="2">histidine kinase</fullName>
        <ecNumber evidence="2">2.7.13.3</ecNumber>
    </recommendedName>
</protein>
<dbReference type="AlphaFoldDB" id="A0A225NBQ7"/>
<evidence type="ECO:0000313" key="10">
    <source>
        <dbReference type="Proteomes" id="UP000215377"/>
    </source>
</evidence>
<evidence type="ECO:0000313" key="9">
    <source>
        <dbReference type="EMBL" id="OWU68093.1"/>
    </source>
</evidence>
<reference evidence="9 10" key="1">
    <citation type="submission" date="2013-04" db="EMBL/GenBank/DDBJ databases">
        <title>Oceanicola sp. 22II1-22F33 Genome Sequencing.</title>
        <authorList>
            <person name="Lai Q."/>
            <person name="Li G."/>
            <person name="Shao Z."/>
        </authorList>
    </citation>
    <scope>NUCLEOTIDE SEQUENCE [LARGE SCALE GENOMIC DNA]</scope>
    <source>
        <strain evidence="9 10">22II1-22F33</strain>
    </source>
</reference>
<dbReference type="Gene3D" id="3.30.565.10">
    <property type="entry name" value="Histidine kinase-like ATPase, C-terminal domain"/>
    <property type="match status" value="1"/>
</dbReference>
<keyword evidence="6" id="KW-0418">Kinase</keyword>
<dbReference type="SMART" id="SM00911">
    <property type="entry name" value="HWE_HK"/>
    <property type="match status" value="1"/>
</dbReference>
<keyword evidence="7" id="KW-0067">ATP-binding</keyword>
<dbReference type="Proteomes" id="UP000215377">
    <property type="component" value="Unassembled WGS sequence"/>
</dbReference>
<dbReference type="InterPro" id="IPR011102">
    <property type="entry name" value="Sig_transdc_His_kinase_HWE"/>
</dbReference>
<keyword evidence="5" id="KW-0547">Nucleotide-binding</keyword>